<dbReference type="Pfam" id="PF02195">
    <property type="entry name" value="ParB_N"/>
    <property type="match status" value="1"/>
</dbReference>
<evidence type="ECO:0000313" key="3">
    <source>
        <dbReference type="EMBL" id="NHN54357.1"/>
    </source>
</evidence>
<organism evidence="3 4">
    <name type="scientific">Metallococcus carri</name>
    <dbReference type="NCBI Taxonomy" id="1656884"/>
    <lineage>
        <taxon>Bacteria</taxon>
        <taxon>Bacillati</taxon>
        <taxon>Actinomycetota</taxon>
        <taxon>Actinomycetes</taxon>
        <taxon>Micrococcales</taxon>
        <taxon>Dermacoccaceae</taxon>
        <taxon>Metallococcus</taxon>
    </lineage>
</organism>
<protein>
    <submittedName>
        <fullName evidence="3">ParB N-terminal domain-containing protein</fullName>
    </submittedName>
</protein>
<dbReference type="EMBL" id="JAAOIV010000001">
    <property type="protein sequence ID" value="NHN54357.1"/>
    <property type="molecule type" value="Genomic_DNA"/>
</dbReference>
<evidence type="ECO:0000259" key="2">
    <source>
        <dbReference type="SMART" id="SM00470"/>
    </source>
</evidence>
<sequence length="337" mass="36440">MSAPAGFIELERTVASIQVGRRHRTELGDIDDLAASIDRDGLLQPITITPDGVLVCGARRLTAIKQLGWKTVNVWVRSGISDRLGHLLAEQGDNVLHKPLTQTEAAALYRELKALMAEDAARRQAAARFSAAKQPGGDGGANCAPPSTGASGKTREQAAAMVPGGASHTTLDKISYLQQLADDTAQPAELRQYVASELARIDAGAAVDPLYRHIHDLAETARNQREADLHQLAADALARAKTATAKKRTPRSTAPADDDAAPVRYPVRAFVLTWTELADWWTHYDAEQLAAELTDEQIESFLTAAEGTSRFAEELRTARDRRAGHETPPARGHLRAL</sequence>
<keyword evidence="4" id="KW-1185">Reference proteome</keyword>
<dbReference type="GO" id="GO:0007059">
    <property type="term" value="P:chromosome segregation"/>
    <property type="evidence" value="ECO:0007669"/>
    <property type="project" value="TreeGrafter"/>
</dbReference>
<accession>A0A967B2C2</accession>
<dbReference type="RefSeq" id="WP_166191884.1">
    <property type="nucleotide sequence ID" value="NZ_JAAOIV010000001.1"/>
</dbReference>
<dbReference type="SMART" id="SM00470">
    <property type="entry name" value="ParB"/>
    <property type="match status" value="1"/>
</dbReference>
<feature type="region of interest" description="Disordered" evidence="1">
    <location>
        <begin position="240"/>
        <end position="259"/>
    </location>
</feature>
<dbReference type="PANTHER" id="PTHR33375">
    <property type="entry name" value="CHROMOSOME-PARTITIONING PROTEIN PARB-RELATED"/>
    <property type="match status" value="1"/>
</dbReference>
<dbReference type="InterPro" id="IPR003115">
    <property type="entry name" value="ParB_N"/>
</dbReference>
<dbReference type="PANTHER" id="PTHR33375:SF1">
    <property type="entry name" value="CHROMOSOME-PARTITIONING PROTEIN PARB-RELATED"/>
    <property type="match status" value="1"/>
</dbReference>
<evidence type="ECO:0000256" key="1">
    <source>
        <dbReference type="SAM" id="MobiDB-lite"/>
    </source>
</evidence>
<evidence type="ECO:0000313" key="4">
    <source>
        <dbReference type="Proteomes" id="UP000744769"/>
    </source>
</evidence>
<dbReference type="Proteomes" id="UP000744769">
    <property type="component" value="Unassembled WGS sequence"/>
</dbReference>
<dbReference type="Gene3D" id="3.90.1530.30">
    <property type="match status" value="1"/>
</dbReference>
<feature type="domain" description="ParB-like N-terminal" evidence="2">
    <location>
        <begin position="10"/>
        <end position="95"/>
    </location>
</feature>
<dbReference type="InterPro" id="IPR050336">
    <property type="entry name" value="Chromosome_partition/occlusion"/>
</dbReference>
<dbReference type="GO" id="GO:0005694">
    <property type="term" value="C:chromosome"/>
    <property type="evidence" value="ECO:0007669"/>
    <property type="project" value="TreeGrafter"/>
</dbReference>
<dbReference type="SUPFAM" id="SSF110849">
    <property type="entry name" value="ParB/Sulfiredoxin"/>
    <property type="match status" value="1"/>
</dbReference>
<proteinExistence type="predicted"/>
<dbReference type="AlphaFoldDB" id="A0A967B2C2"/>
<comment type="caution">
    <text evidence="3">The sequence shown here is derived from an EMBL/GenBank/DDBJ whole genome shotgun (WGS) entry which is preliminary data.</text>
</comment>
<dbReference type="InterPro" id="IPR036086">
    <property type="entry name" value="ParB/Sulfiredoxin_sf"/>
</dbReference>
<reference evidence="3" key="1">
    <citation type="submission" date="2020-03" db="EMBL/GenBank/DDBJ databases">
        <title>Draft sequencing of Calidifontibacter sp. DB0510.</title>
        <authorList>
            <person name="Kim D.-U."/>
        </authorList>
    </citation>
    <scope>NUCLEOTIDE SEQUENCE</scope>
    <source>
        <strain evidence="3">DB0510</strain>
    </source>
</reference>
<name>A0A967B2C2_9MICO</name>
<gene>
    <name evidence="3" type="ORF">G9U51_00975</name>
</gene>
<feature type="region of interest" description="Disordered" evidence="1">
    <location>
        <begin position="131"/>
        <end position="152"/>
    </location>
</feature>